<evidence type="ECO:0000313" key="5">
    <source>
        <dbReference type="EMBL" id="KAG5203860.1"/>
    </source>
</evidence>
<evidence type="ECO:0000256" key="2">
    <source>
        <dbReference type="SAM" id="Phobius"/>
    </source>
</evidence>
<feature type="transmembrane region" description="Helical" evidence="2">
    <location>
        <begin position="119"/>
        <end position="143"/>
    </location>
</feature>
<dbReference type="PANTHER" id="PTHR34313">
    <property type="entry name" value="ENDOGENOUS RETROVIRUS GROUP K MEMBER 113 ENV POLYPROTEIN-RELATED"/>
    <property type="match status" value="1"/>
</dbReference>
<dbReference type="InterPro" id="IPR051255">
    <property type="entry name" value="Retroviral_env_glycoprotein"/>
</dbReference>
<feature type="domain" description="Retroviral envelope protein GP41-like" evidence="3">
    <location>
        <begin position="139"/>
        <end position="308"/>
    </location>
</feature>
<dbReference type="PANTHER" id="PTHR34313:SF2">
    <property type="entry name" value="ENDOGENOUS RETROVIRUS GROUP K MEMBER 21 ENV POLYPROTEIN-LIKE"/>
    <property type="match status" value="1"/>
</dbReference>
<dbReference type="EMBL" id="JAEMGP010000011">
    <property type="protein sequence ID" value="KAG5203862.1"/>
    <property type="molecule type" value="Genomic_DNA"/>
</dbReference>
<dbReference type="Proteomes" id="UP000664991">
    <property type="component" value="Unassembled WGS sequence"/>
</dbReference>
<evidence type="ECO:0000313" key="8">
    <source>
        <dbReference type="Proteomes" id="UP000664991"/>
    </source>
</evidence>
<organism evidence="6 8">
    <name type="scientific">Ovis aries</name>
    <name type="common">Sheep</name>
    <dbReference type="NCBI Taxonomy" id="9940"/>
    <lineage>
        <taxon>Eukaryota</taxon>
        <taxon>Metazoa</taxon>
        <taxon>Chordata</taxon>
        <taxon>Craniata</taxon>
        <taxon>Vertebrata</taxon>
        <taxon>Euteleostomi</taxon>
        <taxon>Mammalia</taxon>
        <taxon>Eutheria</taxon>
        <taxon>Laurasiatheria</taxon>
        <taxon>Artiodactyla</taxon>
        <taxon>Ruminantia</taxon>
        <taxon>Pecora</taxon>
        <taxon>Bovidae</taxon>
        <taxon>Caprinae</taxon>
        <taxon>Ovis</taxon>
    </lineage>
</organism>
<gene>
    <name evidence="4" type="ORF">JEQ12_003442</name>
    <name evidence="5" type="ORF">JEQ12_003443</name>
    <name evidence="6" type="ORF">JEQ12_003444</name>
    <name evidence="7" type="ORF">JEQ12_003445</name>
</gene>
<dbReference type="Pfam" id="PF00517">
    <property type="entry name" value="GP41"/>
    <property type="match status" value="1"/>
</dbReference>
<accession>A0A836CZT3</accession>
<evidence type="ECO:0000256" key="1">
    <source>
        <dbReference type="ARBA" id="ARBA00004328"/>
    </source>
</evidence>
<comment type="caution">
    <text evidence="6">The sequence shown here is derived from an EMBL/GenBank/DDBJ whole genome shotgun (WGS) entry which is preliminary data.</text>
</comment>
<protein>
    <recommendedName>
        <fullName evidence="3">Retroviral envelope protein GP41-like domain-containing protein</fullName>
    </recommendedName>
</protein>
<name>A0A836CZT3_SHEEP</name>
<evidence type="ECO:0000313" key="7">
    <source>
        <dbReference type="EMBL" id="KAG5203862.1"/>
    </source>
</evidence>
<keyword evidence="2" id="KW-1133">Transmembrane helix</keyword>
<evidence type="ECO:0000313" key="4">
    <source>
        <dbReference type="EMBL" id="KAG5203859.1"/>
    </source>
</evidence>
<reference evidence="6 8" key="1">
    <citation type="submission" date="2020-12" db="EMBL/GenBank/DDBJ databases">
        <title>De novo assembly of Tibetan sheep genome.</title>
        <authorList>
            <person name="Li X."/>
        </authorList>
    </citation>
    <scope>NUCLEOTIDE SEQUENCE [LARGE SCALE GENOMIC DNA]</scope>
    <source>
        <tissue evidence="6">Heart</tissue>
    </source>
</reference>
<evidence type="ECO:0000259" key="3">
    <source>
        <dbReference type="Pfam" id="PF00517"/>
    </source>
</evidence>
<dbReference type="AlphaFoldDB" id="A0A836CZT3"/>
<dbReference type="EMBL" id="JAEMGP010000011">
    <property type="protein sequence ID" value="KAG5203861.1"/>
    <property type="molecule type" value="Genomic_DNA"/>
</dbReference>
<dbReference type="EMBL" id="JAEMGP010000011">
    <property type="protein sequence ID" value="KAG5203859.1"/>
    <property type="molecule type" value="Genomic_DNA"/>
</dbReference>
<proteinExistence type="predicted"/>
<dbReference type="InterPro" id="IPR000328">
    <property type="entry name" value="GP41-like"/>
</dbReference>
<evidence type="ECO:0000313" key="6">
    <source>
        <dbReference type="EMBL" id="KAG5203861.1"/>
    </source>
</evidence>
<feature type="transmembrane region" description="Helical" evidence="2">
    <location>
        <begin position="283"/>
        <end position="305"/>
    </location>
</feature>
<keyword evidence="2" id="KW-0472">Membrane</keyword>
<dbReference type="GO" id="GO:0005198">
    <property type="term" value="F:structural molecule activity"/>
    <property type="evidence" value="ECO:0007669"/>
    <property type="project" value="InterPro"/>
</dbReference>
<sequence>MYDITKGPFQVHLHINKSYSAIVCVKFPYSLLYGQWIWNEILGVISCSDCNLTQCINRSWWENVENKMVHSSNYSLVIVKARTELWLPVNLTRPWSDSFAVTHLVNAVQTLLHRSRRMLGIVIASILAVASVTATATVAGLALHQGIQTADFVREWHKDAHLLWQQQHDLDAQLATDVLNLQHTVSWLGDQVTVLATKSVLKCDWNSSHLCVTPVPFNMSEGWKKVKRSLVGHQNLTAEIMELEQTILSTFSKTLPDILGSDILKSLQEGLDNLNPLGHVSTLLTTSFVNTLLIVALCFIAFIVYRRWRKGKQLKEEALHIQALIQHLQEKKGGDVGNKA</sequence>
<dbReference type="EMBL" id="JAEMGP010000011">
    <property type="protein sequence ID" value="KAG5203860.1"/>
    <property type="molecule type" value="Genomic_DNA"/>
</dbReference>
<keyword evidence="2" id="KW-0812">Transmembrane</keyword>
<comment type="subcellular location">
    <subcellularLocation>
        <location evidence="1">Virion</location>
    </subcellularLocation>
</comment>